<gene>
    <name evidence="2" type="ORF">A4X09_0g907</name>
</gene>
<feature type="compositionally biased region" description="Pro residues" evidence="1">
    <location>
        <begin position="359"/>
        <end position="384"/>
    </location>
</feature>
<feature type="compositionally biased region" description="Basic and acidic residues" evidence="1">
    <location>
        <begin position="389"/>
        <end position="411"/>
    </location>
</feature>
<evidence type="ECO:0000313" key="3">
    <source>
        <dbReference type="Proteomes" id="UP000078113"/>
    </source>
</evidence>
<accession>A0A8X7NF83</accession>
<dbReference type="AlphaFoldDB" id="A0A8X7NF83"/>
<evidence type="ECO:0000256" key="1">
    <source>
        <dbReference type="SAM" id="MobiDB-lite"/>
    </source>
</evidence>
<feature type="compositionally biased region" description="Low complexity" evidence="1">
    <location>
        <begin position="116"/>
        <end position="127"/>
    </location>
</feature>
<reference evidence="2" key="2">
    <citation type="journal article" date="2019" name="IMA Fungus">
        <title>Genome sequencing and comparison of five Tilletia species to identify candidate genes for the detection of regulated species infecting wheat.</title>
        <authorList>
            <person name="Nguyen H.D.T."/>
            <person name="Sultana T."/>
            <person name="Kesanakurti P."/>
            <person name="Hambleton S."/>
        </authorList>
    </citation>
    <scope>NUCLEOTIDE SEQUENCE</scope>
    <source>
        <strain evidence="2">DAOMC 236422</strain>
    </source>
</reference>
<proteinExistence type="predicted"/>
<dbReference type="EMBL" id="LWDG02000018">
    <property type="protein sequence ID" value="KAE8271449.1"/>
    <property type="molecule type" value="Genomic_DNA"/>
</dbReference>
<comment type="caution">
    <text evidence="2">The sequence shown here is derived from an EMBL/GenBank/DDBJ whole genome shotgun (WGS) entry which is preliminary data.</text>
</comment>
<evidence type="ECO:0000313" key="2">
    <source>
        <dbReference type="EMBL" id="KAE8271449.1"/>
    </source>
</evidence>
<feature type="compositionally biased region" description="Low complexity" evidence="1">
    <location>
        <begin position="343"/>
        <end position="358"/>
    </location>
</feature>
<reference evidence="2" key="1">
    <citation type="submission" date="2016-04" db="EMBL/GenBank/DDBJ databases">
        <authorList>
            <person name="Nguyen H.D."/>
            <person name="Samba Siva P."/>
            <person name="Cullis J."/>
            <person name="Levesque C.A."/>
            <person name="Hambleton S."/>
        </authorList>
    </citation>
    <scope>NUCLEOTIDE SEQUENCE</scope>
    <source>
        <strain evidence="2">DAOMC 236422</strain>
    </source>
</reference>
<name>A0A8X7NF83_9BASI</name>
<dbReference type="Proteomes" id="UP000078113">
    <property type="component" value="Unassembled WGS sequence"/>
</dbReference>
<organism evidence="2 3">
    <name type="scientific">Tilletia walkeri</name>
    <dbReference type="NCBI Taxonomy" id="117179"/>
    <lineage>
        <taxon>Eukaryota</taxon>
        <taxon>Fungi</taxon>
        <taxon>Dikarya</taxon>
        <taxon>Basidiomycota</taxon>
        <taxon>Ustilaginomycotina</taxon>
        <taxon>Exobasidiomycetes</taxon>
        <taxon>Tilletiales</taxon>
        <taxon>Tilletiaceae</taxon>
        <taxon>Tilletia</taxon>
    </lineage>
</organism>
<feature type="region of interest" description="Disordered" evidence="1">
    <location>
        <begin position="259"/>
        <end position="281"/>
    </location>
</feature>
<feature type="region of interest" description="Disordered" evidence="1">
    <location>
        <begin position="111"/>
        <end position="157"/>
    </location>
</feature>
<sequence length="448" mass="46809">MLVGVEMEAVLAIKDLLNLDLNINLDVLNAHTMMDSRAGGSTTTTTSTISQADFLRHSTFHAYGLSRTAAVLAGIQRNLPLAHLASSQAHDALPAYLLAVQRISSSTAVDNGVQLGRGPPAVRPRPGWDNSAVTKDSTIVEHRNEQKEKEEEERRKEAMLAVPTYMALHNPVCSKCGIASLPGLTSSSSPRPPPAKKRRRGSTAKEKEVGTPSRPFVNNAKCLLCEGDVIPGHAASDPKLEQAEREAAIRSRARFGSVKKRERLRVPGGRTTSSGGGREDVSLDVGARTRRSLDVPSMTAAAAVREGIAVPIPTLVPIISQSPTPAPTPALAPLQAPAPAPPTSALAPFKAPAQAPKPAAAPNPSPSPSPSPFARPATLPPHPSRPTSKGKERKKDRAAALRDILGSRDKQQGGGGAKGGGRDKDSSGKNPPPSGSSGGGLADFLSLL</sequence>
<feature type="compositionally biased region" description="Basic and acidic residues" evidence="1">
    <location>
        <begin position="138"/>
        <end position="157"/>
    </location>
</feature>
<feature type="region of interest" description="Disordered" evidence="1">
    <location>
        <begin position="327"/>
        <end position="448"/>
    </location>
</feature>
<feature type="compositionally biased region" description="Pro residues" evidence="1">
    <location>
        <begin position="327"/>
        <end position="342"/>
    </location>
</feature>
<feature type="region of interest" description="Disordered" evidence="1">
    <location>
        <begin position="183"/>
        <end position="213"/>
    </location>
</feature>
<keyword evidence="3" id="KW-1185">Reference proteome</keyword>
<protein>
    <submittedName>
        <fullName evidence="2">Uncharacterized protein</fullName>
    </submittedName>
</protein>